<evidence type="ECO:0000256" key="1">
    <source>
        <dbReference type="ARBA" id="ARBA00023125"/>
    </source>
</evidence>
<feature type="compositionally biased region" description="Polar residues" evidence="4">
    <location>
        <begin position="440"/>
        <end position="464"/>
    </location>
</feature>
<gene>
    <name evidence="6" type="ordered locus">Ecym_7252</name>
</gene>
<feature type="region of interest" description="Disordered" evidence="4">
    <location>
        <begin position="223"/>
        <end position="298"/>
    </location>
</feature>
<sequence>MNVPNISSPEQHQAQGQLQQQQGQQQAPQHGYYEEDPRQQAVGGGPVMGAGTAVNAGAGGGGPQGAGAGGPVNNNPAVMVAAPGGYYMTPAYPGTIPTLPQQNTQQFSDAMFNSFLAQFGGQRQQQQQQQQQAQQQQAQQAVQQQQYAAAQYMNQFAQSVQGQPQQQQHRQQHHHQQQQGQQGQQPNSQRYFHAAMAAAAGGPAMLEFQPQFTYAIPPQSSLAASQQASAQHHQQQFLQPTSRSGSRAGSARRGHNQYGAGPGAGASANPAPQPKKMSTTQSRIEKRKRLKKQGPKRPSSAYFLFSMSIREELLRQYPDAKVPELSKLSSARWKELSEEDKKPFYGQFKDNWEKYRIAKKEYEATLPPKRPSGPFIQFTSELRPKLLKDNPDKSLIEITKLVGEQWRNLPSEEKQKYTDAYKQKLKEWEEFYPEDDADVTPTSGPATSVHTTGSSTTISVNAEH</sequence>
<feature type="region of interest" description="Disordered" evidence="4">
    <location>
        <begin position="158"/>
        <end position="188"/>
    </location>
</feature>
<reference evidence="7" key="1">
    <citation type="journal article" date="2012" name="G3 (Bethesda)">
        <title>Pichia sorbitophila, an interspecies yeast hybrid reveals early steps of genome resolution following polyploidization.</title>
        <authorList>
            <person name="Leh Louis V."/>
            <person name="Despons L."/>
            <person name="Friedrich A."/>
            <person name="Martin T."/>
            <person name="Durrens P."/>
            <person name="Casaregola S."/>
            <person name="Neuveglise C."/>
            <person name="Fairhead C."/>
            <person name="Marck C."/>
            <person name="Cruz J.A."/>
            <person name="Straub M.L."/>
            <person name="Kugler V."/>
            <person name="Sacerdot C."/>
            <person name="Uzunov Z."/>
            <person name="Thierry A."/>
            <person name="Weiss S."/>
            <person name="Bleykasten C."/>
            <person name="De Montigny J."/>
            <person name="Jacques N."/>
            <person name="Jung P."/>
            <person name="Lemaire M."/>
            <person name="Mallet S."/>
            <person name="Morel G."/>
            <person name="Richard G.F."/>
            <person name="Sarkar A."/>
            <person name="Savel G."/>
            <person name="Schacherer J."/>
            <person name="Seret M.L."/>
            <person name="Talla E."/>
            <person name="Samson G."/>
            <person name="Jubin C."/>
            <person name="Poulain J."/>
            <person name="Vacherie B."/>
            <person name="Barbe V."/>
            <person name="Pelletier E."/>
            <person name="Sherman D.J."/>
            <person name="Westhof E."/>
            <person name="Weissenbach J."/>
            <person name="Baret P.V."/>
            <person name="Wincker P."/>
            <person name="Gaillardin C."/>
            <person name="Dujon B."/>
            <person name="Souciet J.L."/>
        </authorList>
    </citation>
    <scope>NUCLEOTIDE SEQUENCE [LARGE SCALE GENOMIC DNA]</scope>
    <source>
        <strain evidence="7">CBS 270.75 / DBVPG 7215 / KCTC 17166 / NRRL Y-17582</strain>
    </source>
</reference>
<evidence type="ECO:0000313" key="6">
    <source>
        <dbReference type="EMBL" id="AET41096.1"/>
    </source>
</evidence>
<dbReference type="GO" id="GO:0003684">
    <property type="term" value="F:damaged DNA binding"/>
    <property type="evidence" value="ECO:0007669"/>
    <property type="project" value="EnsemblFungi"/>
</dbReference>
<dbReference type="PROSITE" id="PS50118">
    <property type="entry name" value="HMG_BOX_2"/>
    <property type="match status" value="2"/>
</dbReference>
<keyword evidence="3" id="KW-0175">Coiled coil</keyword>
<dbReference type="HOGENOM" id="CLU_739606_0_0_1"/>
<evidence type="ECO:0000256" key="2">
    <source>
        <dbReference type="PROSITE-ProRule" id="PRU00267"/>
    </source>
</evidence>
<dbReference type="SUPFAM" id="SSF47095">
    <property type="entry name" value="HMG-box"/>
    <property type="match status" value="2"/>
</dbReference>
<dbReference type="EMBL" id="CP002503">
    <property type="protein sequence ID" value="AET41096.1"/>
    <property type="molecule type" value="Genomic_DNA"/>
</dbReference>
<dbReference type="AlphaFoldDB" id="G8JW81"/>
<evidence type="ECO:0000259" key="5">
    <source>
        <dbReference type="PROSITE" id="PS50118"/>
    </source>
</evidence>
<dbReference type="PANTHER" id="PTHR48112:SF22">
    <property type="entry name" value="MITOCHONDRIAL TRANSCRIPTION FACTOR A, ISOFORM B"/>
    <property type="match status" value="1"/>
</dbReference>
<keyword evidence="2" id="KW-0539">Nucleus</keyword>
<dbReference type="GO" id="GO:2000819">
    <property type="term" value="P:regulation of nucleotide-excision repair"/>
    <property type="evidence" value="ECO:0007669"/>
    <property type="project" value="EnsemblFungi"/>
</dbReference>
<dbReference type="GeneID" id="11469513"/>
<feature type="region of interest" description="Disordered" evidence="4">
    <location>
        <begin position="434"/>
        <end position="464"/>
    </location>
</feature>
<feature type="compositionally biased region" description="Low complexity" evidence="4">
    <location>
        <begin position="11"/>
        <end position="30"/>
    </location>
</feature>
<feature type="DNA-binding region" description="HMG box" evidence="2">
    <location>
        <begin position="368"/>
        <end position="436"/>
    </location>
</feature>
<feature type="compositionally biased region" description="Low complexity" evidence="4">
    <location>
        <begin position="223"/>
        <end position="249"/>
    </location>
</feature>
<dbReference type="PANTHER" id="PTHR48112">
    <property type="entry name" value="HIGH MOBILITY GROUP PROTEIN DSP1"/>
    <property type="match status" value="1"/>
</dbReference>
<feature type="domain" description="HMG box" evidence="5">
    <location>
        <begin position="368"/>
        <end position="436"/>
    </location>
</feature>
<dbReference type="Gene3D" id="1.10.30.10">
    <property type="entry name" value="High mobility group box domain"/>
    <property type="match status" value="2"/>
</dbReference>
<dbReference type="SMART" id="SM00398">
    <property type="entry name" value="HMG"/>
    <property type="match status" value="2"/>
</dbReference>
<dbReference type="GO" id="GO:0001046">
    <property type="term" value="F:core promoter sequence-specific DNA binding"/>
    <property type="evidence" value="ECO:0007669"/>
    <property type="project" value="EnsemblFungi"/>
</dbReference>
<keyword evidence="7" id="KW-1185">Reference proteome</keyword>
<feature type="compositionally biased region" description="Polar residues" evidence="4">
    <location>
        <begin position="1"/>
        <end position="10"/>
    </location>
</feature>
<keyword evidence="1 2" id="KW-0238">DNA-binding</keyword>
<dbReference type="OMA" id="KYTDAYK"/>
<dbReference type="GO" id="GO:0071456">
    <property type="term" value="P:cellular response to hypoxia"/>
    <property type="evidence" value="ECO:0007669"/>
    <property type="project" value="EnsemblFungi"/>
</dbReference>
<feature type="DNA-binding region" description="HMG box" evidence="2">
    <location>
        <begin position="295"/>
        <end position="363"/>
    </location>
</feature>
<dbReference type="KEGG" id="erc:Ecym_7252"/>
<organism evidence="6 7">
    <name type="scientific">Eremothecium cymbalariae (strain CBS 270.75 / DBVPG 7215 / KCTC 17166 / NRRL Y-17582)</name>
    <name type="common">Yeast</name>
    <dbReference type="NCBI Taxonomy" id="931890"/>
    <lineage>
        <taxon>Eukaryota</taxon>
        <taxon>Fungi</taxon>
        <taxon>Dikarya</taxon>
        <taxon>Ascomycota</taxon>
        <taxon>Saccharomycotina</taxon>
        <taxon>Saccharomycetes</taxon>
        <taxon>Saccharomycetales</taxon>
        <taxon>Saccharomycetaceae</taxon>
        <taxon>Eremothecium</taxon>
    </lineage>
</organism>
<dbReference type="InterPro" id="IPR009071">
    <property type="entry name" value="HMG_box_dom"/>
</dbReference>
<dbReference type="GO" id="GO:0000122">
    <property type="term" value="P:negative regulation of transcription by RNA polymerase II"/>
    <property type="evidence" value="ECO:0007669"/>
    <property type="project" value="EnsemblFungi"/>
</dbReference>
<feature type="compositionally biased region" description="Basic residues" evidence="4">
    <location>
        <begin position="285"/>
        <end position="295"/>
    </location>
</feature>
<dbReference type="Proteomes" id="UP000006790">
    <property type="component" value="Chromosome 7"/>
</dbReference>
<feature type="compositionally biased region" description="Low complexity" evidence="4">
    <location>
        <begin position="158"/>
        <end position="169"/>
    </location>
</feature>
<proteinExistence type="predicted"/>
<feature type="domain" description="HMG box" evidence="5">
    <location>
        <begin position="295"/>
        <end position="363"/>
    </location>
</feature>
<dbReference type="InterPro" id="IPR036910">
    <property type="entry name" value="HMG_box_dom_sf"/>
</dbReference>
<dbReference type="RefSeq" id="XP_003647913.1">
    <property type="nucleotide sequence ID" value="XM_003647865.1"/>
</dbReference>
<dbReference type="OrthoDB" id="5550281at2759"/>
<dbReference type="STRING" id="931890.G8JW81"/>
<dbReference type="GO" id="GO:0005634">
    <property type="term" value="C:nucleus"/>
    <property type="evidence" value="ECO:0007669"/>
    <property type="project" value="UniProtKB-UniRule"/>
</dbReference>
<accession>G8JW81</accession>
<dbReference type="GO" id="GO:0000785">
    <property type="term" value="C:chromatin"/>
    <property type="evidence" value="ECO:0007669"/>
    <property type="project" value="EnsemblFungi"/>
</dbReference>
<evidence type="ECO:0000256" key="3">
    <source>
        <dbReference type="SAM" id="Coils"/>
    </source>
</evidence>
<feature type="coiled-coil region" evidence="3">
    <location>
        <begin position="116"/>
        <end position="144"/>
    </location>
</feature>
<evidence type="ECO:0000313" key="7">
    <source>
        <dbReference type="Proteomes" id="UP000006790"/>
    </source>
</evidence>
<dbReference type="CDD" id="cd22012">
    <property type="entry name" value="HMG-box_ABF2_IXR1-like_rpt2"/>
    <property type="match status" value="1"/>
</dbReference>
<name>G8JW81_ERECY</name>
<dbReference type="GO" id="GO:0090069">
    <property type="term" value="P:regulation of ribosome biogenesis"/>
    <property type="evidence" value="ECO:0007669"/>
    <property type="project" value="EnsemblFungi"/>
</dbReference>
<dbReference type="Pfam" id="PF00505">
    <property type="entry name" value="HMG_box"/>
    <property type="match status" value="2"/>
</dbReference>
<dbReference type="InParanoid" id="G8JW81"/>
<evidence type="ECO:0000256" key="4">
    <source>
        <dbReference type="SAM" id="MobiDB-lite"/>
    </source>
</evidence>
<dbReference type="InterPro" id="IPR050342">
    <property type="entry name" value="HMGB"/>
</dbReference>
<dbReference type="eggNOG" id="KOG0381">
    <property type="taxonomic scope" value="Eukaryota"/>
</dbReference>
<feature type="region of interest" description="Disordered" evidence="4">
    <location>
        <begin position="1"/>
        <end position="56"/>
    </location>
</feature>
<protein>
    <recommendedName>
        <fullName evidence="5">HMG box domain-containing protein</fullName>
    </recommendedName>
</protein>